<dbReference type="Gene3D" id="3.40.630.30">
    <property type="match status" value="1"/>
</dbReference>
<name>A0ABQ2Z7N4_9ACTN</name>
<protein>
    <submittedName>
        <fullName evidence="3">N-acetyltransferase</fullName>
    </submittedName>
</protein>
<dbReference type="SUPFAM" id="SSF55729">
    <property type="entry name" value="Acyl-CoA N-acyltransferases (Nat)"/>
    <property type="match status" value="1"/>
</dbReference>
<accession>A0ABQ2Z7N4</accession>
<keyword evidence="4" id="KW-1185">Reference proteome</keyword>
<dbReference type="PROSITE" id="PS51186">
    <property type="entry name" value="GNAT"/>
    <property type="match status" value="1"/>
</dbReference>
<organism evidence="3 4">
    <name type="scientific">Streptomyces hiroshimensis</name>
    <dbReference type="NCBI Taxonomy" id="66424"/>
    <lineage>
        <taxon>Bacteria</taxon>
        <taxon>Bacillati</taxon>
        <taxon>Actinomycetota</taxon>
        <taxon>Actinomycetes</taxon>
        <taxon>Kitasatosporales</taxon>
        <taxon>Streptomycetaceae</taxon>
        <taxon>Streptomyces</taxon>
    </lineage>
</organism>
<feature type="chain" id="PRO_5046928170" evidence="1">
    <location>
        <begin position="25"/>
        <end position="239"/>
    </location>
</feature>
<reference evidence="4" key="1">
    <citation type="journal article" date="2019" name="Int. J. Syst. Evol. Microbiol.">
        <title>The Global Catalogue of Microorganisms (GCM) 10K type strain sequencing project: providing services to taxonomists for standard genome sequencing and annotation.</title>
        <authorList>
            <consortium name="The Broad Institute Genomics Platform"/>
            <consortium name="The Broad Institute Genome Sequencing Center for Infectious Disease"/>
            <person name="Wu L."/>
            <person name="Ma J."/>
        </authorList>
    </citation>
    <scope>NUCLEOTIDE SEQUENCE [LARGE SCALE GENOMIC DNA]</scope>
    <source>
        <strain evidence="4">JCM 4586</strain>
    </source>
</reference>
<dbReference type="PANTHER" id="PTHR42791">
    <property type="entry name" value="GNAT FAMILY ACETYLTRANSFERASE"/>
    <property type="match status" value="1"/>
</dbReference>
<sequence length="239" mass="25287">MTVHQRVAATATATATAAAGTATAASTTTVVPEIRRARQEERDAISLLLGEAFMEDPVSGWVFPDEAHRRAAHPGFFGVFLDAALRDGWVDVMDDLSAAALWIPVQAGGAGDGAADAAAATEADGDDELSEQLAMADPGNDRARIVAELTEAAHPGDRAHYYLPTIVAAPGRRSEGRGRALLTTVLDRCDAEGMPAYLEASSARSKGLYERLGFAFTGTPIDLPDGGPRMWPMWREPRG</sequence>
<dbReference type="Proteomes" id="UP000659223">
    <property type="component" value="Unassembled WGS sequence"/>
</dbReference>
<dbReference type="InterPro" id="IPR000182">
    <property type="entry name" value="GNAT_dom"/>
</dbReference>
<evidence type="ECO:0000256" key="1">
    <source>
        <dbReference type="SAM" id="SignalP"/>
    </source>
</evidence>
<keyword evidence="1" id="KW-0732">Signal</keyword>
<comment type="caution">
    <text evidence="3">The sequence shown here is derived from an EMBL/GenBank/DDBJ whole genome shotgun (WGS) entry which is preliminary data.</text>
</comment>
<feature type="signal peptide" evidence="1">
    <location>
        <begin position="1"/>
        <end position="24"/>
    </location>
</feature>
<evidence type="ECO:0000313" key="3">
    <source>
        <dbReference type="EMBL" id="GGY03719.1"/>
    </source>
</evidence>
<evidence type="ECO:0000313" key="4">
    <source>
        <dbReference type="Proteomes" id="UP000659223"/>
    </source>
</evidence>
<dbReference type="Pfam" id="PF00583">
    <property type="entry name" value="Acetyltransf_1"/>
    <property type="match status" value="1"/>
</dbReference>
<gene>
    <name evidence="3" type="ORF">GCM10010324_58300</name>
</gene>
<dbReference type="InterPro" id="IPR052523">
    <property type="entry name" value="Trichothecene_AcTrans"/>
</dbReference>
<dbReference type="EMBL" id="BMUT01000015">
    <property type="protein sequence ID" value="GGY03719.1"/>
    <property type="molecule type" value="Genomic_DNA"/>
</dbReference>
<proteinExistence type="predicted"/>
<dbReference type="InterPro" id="IPR016181">
    <property type="entry name" value="Acyl_CoA_acyltransferase"/>
</dbReference>
<dbReference type="PANTHER" id="PTHR42791:SF1">
    <property type="entry name" value="N-ACETYLTRANSFERASE DOMAIN-CONTAINING PROTEIN"/>
    <property type="match status" value="1"/>
</dbReference>
<feature type="domain" description="N-acetyltransferase" evidence="2">
    <location>
        <begin position="83"/>
        <end position="238"/>
    </location>
</feature>
<evidence type="ECO:0000259" key="2">
    <source>
        <dbReference type="PROSITE" id="PS51186"/>
    </source>
</evidence>